<dbReference type="SUPFAM" id="SSF55073">
    <property type="entry name" value="Nucleotide cyclase"/>
    <property type="match status" value="1"/>
</dbReference>
<dbReference type="Pfam" id="PF00563">
    <property type="entry name" value="EAL"/>
    <property type="match status" value="1"/>
</dbReference>
<dbReference type="InterPro" id="IPR050706">
    <property type="entry name" value="Cyclic-di-GMP_PDE-like"/>
</dbReference>
<comment type="caution">
    <text evidence="7">The sequence shown here is derived from an EMBL/GenBank/DDBJ whole genome shotgun (WGS) entry which is preliminary data.</text>
</comment>
<keyword evidence="8" id="KW-1185">Reference proteome</keyword>
<dbReference type="GO" id="GO:0071111">
    <property type="term" value="F:cyclic-guanylate-specific phosphodiesterase activity"/>
    <property type="evidence" value="ECO:0007669"/>
    <property type="project" value="InterPro"/>
</dbReference>
<evidence type="ECO:0000259" key="4">
    <source>
        <dbReference type="PROSITE" id="PS50110"/>
    </source>
</evidence>
<dbReference type="Pfam" id="PF00072">
    <property type="entry name" value="Response_reg"/>
    <property type="match status" value="1"/>
</dbReference>
<dbReference type="InterPro" id="IPR000160">
    <property type="entry name" value="GGDEF_dom"/>
</dbReference>
<evidence type="ECO:0000313" key="7">
    <source>
        <dbReference type="EMBL" id="EGC02328.1"/>
    </source>
</evidence>
<feature type="domain" description="Response regulatory" evidence="4">
    <location>
        <begin position="14"/>
        <end position="129"/>
    </location>
</feature>
<dbReference type="CDD" id="cd01948">
    <property type="entry name" value="EAL"/>
    <property type="match status" value="1"/>
</dbReference>
<dbReference type="PANTHER" id="PTHR33121:SF70">
    <property type="entry name" value="SIGNALING PROTEIN YKOW"/>
    <property type="match status" value="1"/>
</dbReference>
<dbReference type="Gene3D" id="3.20.20.450">
    <property type="entry name" value="EAL domain"/>
    <property type="match status" value="1"/>
</dbReference>
<evidence type="ECO:0000256" key="2">
    <source>
        <dbReference type="ARBA" id="ARBA00024867"/>
    </source>
</evidence>
<organism evidence="7 8">
    <name type="scientific">Ruminococcus albus 8</name>
    <dbReference type="NCBI Taxonomy" id="246199"/>
    <lineage>
        <taxon>Bacteria</taxon>
        <taxon>Bacillati</taxon>
        <taxon>Bacillota</taxon>
        <taxon>Clostridia</taxon>
        <taxon>Eubacteriales</taxon>
        <taxon>Oscillospiraceae</taxon>
        <taxon>Ruminococcus</taxon>
    </lineage>
</organism>
<dbReference type="EMBL" id="ADKM02000098">
    <property type="protein sequence ID" value="EGC02328.1"/>
    <property type="molecule type" value="Genomic_DNA"/>
</dbReference>
<dbReference type="Proteomes" id="UP000004259">
    <property type="component" value="Unassembled WGS sequence"/>
</dbReference>
<feature type="domain" description="EAL" evidence="5">
    <location>
        <begin position="306"/>
        <end position="562"/>
    </location>
</feature>
<dbReference type="eggNOG" id="COG5001">
    <property type="taxonomic scope" value="Bacteria"/>
</dbReference>
<evidence type="ECO:0000313" key="8">
    <source>
        <dbReference type="Proteomes" id="UP000004259"/>
    </source>
</evidence>
<dbReference type="PANTHER" id="PTHR33121">
    <property type="entry name" value="CYCLIC DI-GMP PHOSPHODIESTERASE PDEF"/>
    <property type="match status" value="1"/>
</dbReference>
<dbReference type="PROSITE" id="PS50887">
    <property type="entry name" value="GGDEF"/>
    <property type="match status" value="1"/>
</dbReference>
<dbReference type="CDD" id="cd17541">
    <property type="entry name" value="REC_CheB-like"/>
    <property type="match status" value="1"/>
</dbReference>
<dbReference type="PROSITE" id="PS50883">
    <property type="entry name" value="EAL"/>
    <property type="match status" value="1"/>
</dbReference>
<proteinExistence type="predicted"/>
<keyword evidence="3" id="KW-0597">Phosphoprotein</keyword>
<feature type="modified residue" description="4-aspartylphosphate" evidence="3">
    <location>
        <position position="64"/>
    </location>
</feature>
<dbReference type="InterPro" id="IPR001633">
    <property type="entry name" value="EAL_dom"/>
</dbReference>
<dbReference type="SMART" id="SM00267">
    <property type="entry name" value="GGDEF"/>
    <property type="match status" value="1"/>
</dbReference>
<evidence type="ECO:0000259" key="6">
    <source>
        <dbReference type="PROSITE" id="PS50887"/>
    </source>
</evidence>
<dbReference type="Gene3D" id="3.40.50.2300">
    <property type="match status" value="1"/>
</dbReference>
<accession>E9SEI5</accession>
<dbReference type="InterPro" id="IPR035919">
    <property type="entry name" value="EAL_sf"/>
</dbReference>
<dbReference type="PROSITE" id="PS50110">
    <property type="entry name" value="RESPONSE_REGULATORY"/>
    <property type="match status" value="1"/>
</dbReference>
<dbReference type="InterPro" id="IPR043128">
    <property type="entry name" value="Rev_trsase/Diguanyl_cyclase"/>
</dbReference>
<evidence type="ECO:0000256" key="3">
    <source>
        <dbReference type="PROSITE-ProRule" id="PRU00169"/>
    </source>
</evidence>
<dbReference type="InterPro" id="IPR001789">
    <property type="entry name" value="Sig_transdc_resp-reg_receiver"/>
</dbReference>
<dbReference type="SUPFAM" id="SSF141868">
    <property type="entry name" value="EAL domain-like"/>
    <property type="match status" value="1"/>
</dbReference>
<dbReference type="AlphaFoldDB" id="E9SEI5"/>
<feature type="domain" description="GGDEF" evidence="6">
    <location>
        <begin position="170"/>
        <end position="297"/>
    </location>
</feature>
<dbReference type="InterPro" id="IPR029787">
    <property type="entry name" value="Nucleotide_cyclase"/>
</dbReference>
<evidence type="ECO:0000256" key="1">
    <source>
        <dbReference type="ARBA" id="ARBA00018672"/>
    </source>
</evidence>
<dbReference type="SUPFAM" id="SSF52172">
    <property type="entry name" value="CheY-like"/>
    <property type="match status" value="1"/>
</dbReference>
<sequence>MKELLERKKGLRRSILIVDDDYIAREILGRMLEDRYEVSYAENGVIALSIIKRDKLKLSLVILDLNMPEMDGYSLLKLLSSDNELRRIPVIVLTSEKGAEVESLRIGAADFITKPFDMPEVICARVSHSIELAEDSVIIHETERDDLTGLFHKEFFFQYGKRLDELNNNMPMDAVVVDINRFHVVNELYGRSYGNMILKKIGESLHEIVSETGGLACRRDNDQFCVYLPHSDDLQYKLPQYIAVIDQRINDSNISLRYGIYSDDGSEKCMEQRFDYARLACQKLRNSYVSCFDFYNDEQHGKELYAERLINDMDRALSEKQFRVFYQPKYSITGSQPRLSSAEALIRWFHPEFGMVSPGQFISLFEENGLIQKLDRFVWNEAAAQIRQWKDCYGIDIPVSVNVSRVNMFNAHLADILENIAAQNGLDHAELLLEITESAYTDNSDQIVEAVNKLRMCGFRIEMDDFGSGYSSLNMLTTLPIDALKLDMKFIREICENEKNERLVGIMIDIARLLEVPVIAEGVETKEQMELLKRLGCNIIQGYYFSKPLPPEEFGILIEKELREKKDAYN</sequence>
<name>E9SEI5_RUMAL</name>
<dbReference type="GO" id="GO:0000160">
    <property type="term" value="P:phosphorelay signal transduction system"/>
    <property type="evidence" value="ECO:0007669"/>
    <property type="project" value="InterPro"/>
</dbReference>
<comment type="function">
    <text evidence="2">May play the central regulatory role in sporulation. It may be an element of the effector pathway responsible for the activation of sporulation genes in response to nutritional stress. Spo0A may act in concert with spo0H (a sigma factor) to control the expression of some genes that are critical to the sporulation process.</text>
</comment>
<dbReference type="Pfam" id="PF00990">
    <property type="entry name" value="GGDEF"/>
    <property type="match status" value="1"/>
</dbReference>
<dbReference type="SMART" id="SM00448">
    <property type="entry name" value="REC"/>
    <property type="match status" value="1"/>
</dbReference>
<dbReference type="InterPro" id="IPR011006">
    <property type="entry name" value="CheY-like_superfamily"/>
</dbReference>
<reference evidence="7 8" key="1">
    <citation type="submission" date="2011-02" db="EMBL/GenBank/DDBJ databases">
        <authorList>
            <person name="Nelson K.E."/>
            <person name="Sutton G."/>
            <person name="Torralba M."/>
            <person name="Durkin S."/>
            <person name="Harkins D."/>
            <person name="Montgomery R."/>
            <person name="Ziemer C."/>
            <person name="Klaassens E."/>
            <person name="Ocuiv P."/>
            <person name="Morrison M."/>
        </authorList>
    </citation>
    <scope>NUCLEOTIDE SEQUENCE [LARGE SCALE GENOMIC DNA]</scope>
    <source>
        <strain evidence="7 8">8</strain>
    </source>
</reference>
<protein>
    <recommendedName>
        <fullName evidence="1">Stage 0 sporulation protein A homolog</fullName>
    </recommendedName>
</protein>
<gene>
    <name evidence="7" type="ORF">CUS_5104</name>
</gene>
<evidence type="ECO:0000259" key="5">
    <source>
        <dbReference type="PROSITE" id="PS50883"/>
    </source>
</evidence>
<dbReference type="Gene3D" id="3.30.70.270">
    <property type="match status" value="1"/>
</dbReference>
<dbReference type="RefSeq" id="WP_002851137.1">
    <property type="nucleotide sequence ID" value="NZ_ADKM02000098.1"/>
</dbReference>
<dbReference type="SMART" id="SM00052">
    <property type="entry name" value="EAL"/>
    <property type="match status" value="1"/>
</dbReference>
<dbReference type="STRING" id="246199.CUS_5104"/>